<evidence type="ECO:0000259" key="1">
    <source>
        <dbReference type="Pfam" id="PF00535"/>
    </source>
</evidence>
<dbReference type="GO" id="GO:0016740">
    <property type="term" value="F:transferase activity"/>
    <property type="evidence" value="ECO:0007669"/>
    <property type="project" value="UniProtKB-KW"/>
</dbReference>
<dbReference type="InterPro" id="IPR029044">
    <property type="entry name" value="Nucleotide-diphossugar_trans"/>
</dbReference>
<protein>
    <submittedName>
        <fullName evidence="2">Glycosyltransferase</fullName>
    </submittedName>
</protein>
<dbReference type="InterPro" id="IPR001173">
    <property type="entry name" value="Glyco_trans_2-like"/>
</dbReference>
<dbReference type="Proteomes" id="UP000265828">
    <property type="component" value="Unassembled WGS sequence"/>
</dbReference>
<dbReference type="Pfam" id="PF00535">
    <property type="entry name" value="Glycos_transf_2"/>
    <property type="match status" value="1"/>
</dbReference>
<proteinExistence type="predicted"/>
<dbReference type="AlphaFoldDB" id="A0A395X689"/>
<keyword evidence="2" id="KW-0808">Transferase</keyword>
<reference evidence="2 3" key="1">
    <citation type="submission" date="2018-08" db="EMBL/GenBank/DDBJ databases">
        <title>A genome reference for cultivated species of the human gut microbiota.</title>
        <authorList>
            <person name="Zou Y."/>
            <person name="Xue W."/>
            <person name="Luo G."/>
        </authorList>
    </citation>
    <scope>NUCLEOTIDE SEQUENCE [LARGE SCALE GENOMIC DNA]</scope>
    <source>
        <strain evidence="2 3">AF14-23</strain>
    </source>
</reference>
<feature type="domain" description="Glycosyltransferase 2-like" evidence="1">
    <location>
        <begin position="15"/>
        <end position="140"/>
    </location>
</feature>
<dbReference type="Gene3D" id="3.90.550.10">
    <property type="entry name" value="Spore Coat Polysaccharide Biosynthesis Protein SpsA, Chain A"/>
    <property type="match status" value="1"/>
</dbReference>
<gene>
    <name evidence="2" type="ORF">DWW07_13350</name>
</gene>
<name>A0A395X689_9FIRM</name>
<organism evidence="2 3">
    <name type="scientific">Blautia obeum</name>
    <dbReference type="NCBI Taxonomy" id="40520"/>
    <lineage>
        <taxon>Bacteria</taxon>
        <taxon>Bacillati</taxon>
        <taxon>Bacillota</taxon>
        <taxon>Clostridia</taxon>
        <taxon>Lachnospirales</taxon>
        <taxon>Lachnospiraceae</taxon>
        <taxon>Blautia</taxon>
    </lineage>
</organism>
<dbReference type="SUPFAM" id="SSF53448">
    <property type="entry name" value="Nucleotide-diphospho-sugar transferases"/>
    <property type="match status" value="1"/>
</dbReference>
<comment type="caution">
    <text evidence="2">The sequence shown here is derived from an EMBL/GenBank/DDBJ whole genome shotgun (WGS) entry which is preliminary data.</text>
</comment>
<accession>A0A395X689</accession>
<dbReference type="EMBL" id="QRZI01000010">
    <property type="protein sequence ID" value="RGV62070.1"/>
    <property type="molecule type" value="Genomic_DNA"/>
</dbReference>
<evidence type="ECO:0000313" key="2">
    <source>
        <dbReference type="EMBL" id="RGV62070.1"/>
    </source>
</evidence>
<sequence>MLFEGAYMKKFAAGIVSYNPDISRLKENIETIRKQVKIVLIIDNASDNVVDIRQMIKEYKNVYMICNTVNKGIAVALNQICHYLKEQGMVWCLLLDQDSICSENLIEIFSKYIDDKKVGMLCPYIVDEFKITLSKYKQMTLSEKTICDYAITSGSFIKLDIWEKIGGFFEDLFIDGVDADYSYNLRMHGYVIYRVNKGYIMHQQGNNTEKTHIYRIHRDETGRKTIKPAFRFNYSMMRWYYMARNNWILIKKYRKLNGLAKPLFNYIIRFLSVILIERHKMKVIASIFNGFIDGVKYKVETVKF</sequence>
<evidence type="ECO:0000313" key="3">
    <source>
        <dbReference type="Proteomes" id="UP000265828"/>
    </source>
</evidence>